<dbReference type="AlphaFoldDB" id="A0A2S8F2N6"/>
<feature type="transmembrane region" description="Helical" evidence="1">
    <location>
        <begin position="41"/>
        <end position="63"/>
    </location>
</feature>
<dbReference type="EMBL" id="PUIA01000069">
    <property type="protein sequence ID" value="PQO26184.1"/>
    <property type="molecule type" value="Genomic_DNA"/>
</dbReference>
<feature type="domain" description="DUF1559" evidence="2">
    <location>
        <begin position="64"/>
        <end position="348"/>
    </location>
</feature>
<proteinExistence type="predicted"/>
<evidence type="ECO:0000313" key="3">
    <source>
        <dbReference type="EMBL" id="PQO26184.1"/>
    </source>
</evidence>
<dbReference type="Gene3D" id="3.30.700.10">
    <property type="entry name" value="Glycoprotein, Type 4 Pilin"/>
    <property type="match status" value="1"/>
</dbReference>
<dbReference type="InterPro" id="IPR012902">
    <property type="entry name" value="N_methyl_site"/>
</dbReference>
<dbReference type="NCBIfam" id="TIGR02532">
    <property type="entry name" value="IV_pilin_GFxxxE"/>
    <property type="match status" value="1"/>
</dbReference>
<protein>
    <submittedName>
        <fullName evidence="3">Prepilin-type cleavage/methylation domain-containing protein</fullName>
    </submittedName>
</protein>
<comment type="caution">
    <text evidence="3">The sequence shown here is derived from an EMBL/GenBank/DDBJ whole genome shotgun (WGS) entry which is preliminary data.</text>
</comment>
<dbReference type="InterPro" id="IPR011453">
    <property type="entry name" value="DUF1559"/>
</dbReference>
<evidence type="ECO:0000256" key="1">
    <source>
        <dbReference type="SAM" id="Phobius"/>
    </source>
</evidence>
<name>A0A2S8F2N6_9BACT</name>
<evidence type="ECO:0000259" key="2">
    <source>
        <dbReference type="Pfam" id="PF07596"/>
    </source>
</evidence>
<evidence type="ECO:0000313" key="4">
    <source>
        <dbReference type="Proteomes" id="UP000240009"/>
    </source>
</evidence>
<accession>A0A2S8F2N6</accession>
<feature type="transmembrane region" description="Helical" evidence="1">
    <location>
        <begin position="12"/>
        <end position="29"/>
    </location>
</feature>
<dbReference type="PANTHER" id="PTHR30093:SF2">
    <property type="entry name" value="TYPE II SECRETION SYSTEM PROTEIN H"/>
    <property type="match status" value="1"/>
</dbReference>
<dbReference type="InterPro" id="IPR045584">
    <property type="entry name" value="Pilin-like"/>
</dbReference>
<dbReference type="Pfam" id="PF07963">
    <property type="entry name" value="N_methyl"/>
    <property type="match status" value="1"/>
</dbReference>
<organism evidence="3 4">
    <name type="scientific">Blastopirellula marina</name>
    <dbReference type="NCBI Taxonomy" id="124"/>
    <lineage>
        <taxon>Bacteria</taxon>
        <taxon>Pseudomonadati</taxon>
        <taxon>Planctomycetota</taxon>
        <taxon>Planctomycetia</taxon>
        <taxon>Pirellulales</taxon>
        <taxon>Pirellulaceae</taxon>
        <taxon>Blastopirellula</taxon>
    </lineage>
</organism>
<gene>
    <name evidence="3" type="ORF">C5Y96_22350</name>
</gene>
<keyword evidence="1" id="KW-0812">Transmembrane</keyword>
<dbReference type="PANTHER" id="PTHR30093">
    <property type="entry name" value="GENERAL SECRETION PATHWAY PROTEIN G"/>
    <property type="match status" value="1"/>
</dbReference>
<dbReference type="SUPFAM" id="SSF54523">
    <property type="entry name" value="Pili subunits"/>
    <property type="match status" value="1"/>
</dbReference>
<dbReference type="Pfam" id="PF07596">
    <property type="entry name" value="SBP_bac_10"/>
    <property type="match status" value="1"/>
</dbReference>
<sequence>MLLGPSNRPTPTFGILAIFFLYLFAREELSMKMTSKRSAFTLVELLVVIAIIGVLIALLLPAVQQAREAARRMSCSNNFKQLGLAMHNYHDTHNSFPASAYTPADDPGYTYRAYSAWVQILPFIEQNSLHDQLVSSSDRFKIIWQSVAQRNTKVDAFLCPSDSAYPSGSPGCNYGVSVGTTRSYDSYSNQNGMFRGPQKDHTKPGVETAMRDITDGLSNTLMLTEGLVGDNNDTSLMNGNSSEPRKGSTVSWNQFPTQADLNTFGQACAGITDHNGSNGQYWITGLPSQTIFNTLAPPNWQYPNCQTSGSGFASDRDGVYAPRSRHPGGVLVSVGDASARFIPETIDLATWQNFGGRSDGKVIQLP</sequence>
<dbReference type="Proteomes" id="UP000240009">
    <property type="component" value="Unassembled WGS sequence"/>
</dbReference>
<keyword evidence="1" id="KW-0472">Membrane</keyword>
<keyword evidence="1" id="KW-1133">Transmembrane helix</keyword>
<reference evidence="3 4" key="1">
    <citation type="submission" date="2018-02" db="EMBL/GenBank/DDBJ databases">
        <title>Comparative genomes isolates from brazilian mangrove.</title>
        <authorList>
            <person name="Araujo J.E."/>
            <person name="Taketani R.G."/>
            <person name="Silva M.C.P."/>
            <person name="Loureco M.V."/>
            <person name="Andreote F.D."/>
        </authorList>
    </citation>
    <scope>NUCLEOTIDE SEQUENCE [LARGE SCALE GENOMIC DNA]</scope>
    <source>
        <strain evidence="3 4">HEX-2 MGV</strain>
    </source>
</reference>